<dbReference type="SUPFAM" id="SSF51735">
    <property type="entry name" value="NAD(P)-binding Rossmann-fold domains"/>
    <property type="match status" value="1"/>
</dbReference>
<keyword evidence="5" id="KW-1185">Reference proteome</keyword>
<accession>A9BGE8</accession>
<keyword evidence="2" id="KW-0560">Oxidoreductase</keyword>
<keyword evidence="2" id="KW-0521">NADP</keyword>
<dbReference type="InterPro" id="IPR036291">
    <property type="entry name" value="NAD(P)-bd_dom_sf"/>
</dbReference>
<dbReference type="eggNOG" id="COG1091">
    <property type="taxonomic scope" value="Bacteria"/>
</dbReference>
<comment type="similarity">
    <text evidence="1 2">Belongs to the dTDP-4-dehydrorhamnose reductase family.</text>
</comment>
<dbReference type="PANTHER" id="PTHR10491">
    <property type="entry name" value="DTDP-4-DEHYDRORHAMNOSE REDUCTASE"/>
    <property type="match status" value="1"/>
</dbReference>
<dbReference type="CDD" id="cd05254">
    <property type="entry name" value="dTDP_HR_like_SDR_e"/>
    <property type="match status" value="1"/>
</dbReference>
<name>A9BGE8_PETMO</name>
<dbReference type="Proteomes" id="UP000000789">
    <property type="component" value="Chromosome"/>
</dbReference>
<sequence>MLGHVVVNYFEEKNYNVYNLSRRIKVNEKTKLMDVTNFYEFDNYLKELNLDVIINCIGILNQAAEQNPDKAILLNSYLPRFLEKKYSDAKTKIIQISTDCVFSGKTGNYREDSFKDGETIYARTKALGEIDNEKDLTIRTSIIGPDINENGIGLFHWFMKQKNSIYGYKNAFWTGVTTIELAKGIEALVQNNVTGLYHFVPNTKISKFDLLNILNEVFDKKITILPQEDYVVDKSLINTRKDFSYNVPDYKEMIEEMKKWIDKHADLYKY</sequence>
<dbReference type="AlphaFoldDB" id="A9BGE8"/>
<dbReference type="GO" id="GO:0008831">
    <property type="term" value="F:dTDP-4-dehydrorhamnose reductase activity"/>
    <property type="evidence" value="ECO:0007669"/>
    <property type="project" value="UniProtKB-EC"/>
</dbReference>
<dbReference type="InterPro" id="IPR005913">
    <property type="entry name" value="dTDP_dehydrorham_reduct"/>
</dbReference>
<evidence type="ECO:0000313" key="4">
    <source>
        <dbReference type="EMBL" id="ABX31998.1"/>
    </source>
</evidence>
<proteinExistence type="inferred from homology"/>
<dbReference type="HOGENOM" id="CLU_045518_2_2_0"/>
<dbReference type="Gene3D" id="3.40.50.720">
    <property type="entry name" value="NAD(P)-binding Rossmann-like Domain"/>
    <property type="match status" value="1"/>
</dbReference>
<dbReference type="STRING" id="403833.Pmob_1285"/>
<dbReference type="GO" id="GO:0005829">
    <property type="term" value="C:cytosol"/>
    <property type="evidence" value="ECO:0007669"/>
    <property type="project" value="TreeGrafter"/>
</dbReference>
<reference evidence="4" key="1">
    <citation type="submission" date="2007-11" db="EMBL/GenBank/DDBJ databases">
        <title>Complete sequence of Petroga mobilis SJ95.</title>
        <authorList>
            <consortium name="US DOE Joint Genome Institute"/>
            <person name="Copeland A."/>
            <person name="Lucas S."/>
            <person name="Lapidus A."/>
            <person name="Barry K."/>
            <person name="Glavina del Rio T."/>
            <person name="Dalin E."/>
            <person name="Tice H."/>
            <person name="Pitluck S."/>
            <person name="Meincke L."/>
            <person name="Brettin T."/>
            <person name="Bruce D."/>
            <person name="Detter J.C."/>
            <person name="Han C."/>
            <person name="Kuske C.R."/>
            <person name="Schmutz J."/>
            <person name="Larimer F."/>
            <person name="Land M."/>
            <person name="Hauser L."/>
            <person name="Kyrpides N."/>
            <person name="Mikhailova N."/>
            <person name="Noll K."/>
            <person name="Richardson P."/>
        </authorList>
    </citation>
    <scope>NUCLEOTIDE SEQUENCE [LARGE SCALE GENOMIC DNA]</scope>
    <source>
        <strain evidence="4">SJ95</strain>
    </source>
</reference>
<dbReference type="Gene3D" id="3.90.25.10">
    <property type="entry name" value="UDP-galactose 4-epimerase, domain 1"/>
    <property type="match status" value="1"/>
</dbReference>
<gene>
    <name evidence="4" type="ordered locus">Pmob_1285</name>
</gene>
<protein>
    <recommendedName>
        <fullName evidence="2">dTDP-4-dehydrorhamnose reductase</fullName>
        <ecNumber evidence="2">1.1.1.133</ecNumber>
    </recommendedName>
</protein>
<dbReference type="UniPathway" id="UPA00124"/>
<evidence type="ECO:0000256" key="1">
    <source>
        <dbReference type="ARBA" id="ARBA00010944"/>
    </source>
</evidence>
<dbReference type="InterPro" id="IPR029903">
    <property type="entry name" value="RmlD-like-bd"/>
</dbReference>
<dbReference type="Pfam" id="PF04321">
    <property type="entry name" value="RmlD_sub_bind"/>
    <property type="match status" value="1"/>
</dbReference>
<dbReference type="EC" id="1.1.1.133" evidence="2"/>
<feature type="domain" description="RmlD-like substrate binding" evidence="3">
    <location>
        <begin position="2"/>
        <end position="213"/>
    </location>
</feature>
<comment type="function">
    <text evidence="2">Catalyzes the reduction of dTDP-6-deoxy-L-lyxo-4-hexulose to yield dTDP-L-rhamnose.</text>
</comment>
<evidence type="ECO:0000313" key="5">
    <source>
        <dbReference type="Proteomes" id="UP000000789"/>
    </source>
</evidence>
<organism evidence="4 5">
    <name type="scientific">Petrotoga mobilis (strain DSM 10674 / SJ95)</name>
    <dbReference type="NCBI Taxonomy" id="403833"/>
    <lineage>
        <taxon>Bacteria</taxon>
        <taxon>Thermotogati</taxon>
        <taxon>Thermotogota</taxon>
        <taxon>Thermotogae</taxon>
        <taxon>Petrotogales</taxon>
        <taxon>Petrotogaceae</taxon>
        <taxon>Petrotoga</taxon>
    </lineage>
</organism>
<dbReference type="PANTHER" id="PTHR10491:SF4">
    <property type="entry name" value="METHIONINE ADENOSYLTRANSFERASE 2 SUBUNIT BETA"/>
    <property type="match status" value="1"/>
</dbReference>
<evidence type="ECO:0000259" key="3">
    <source>
        <dbReference type="Pfam" id="PF04321"/>
    </source>
</evidence>
<evidence type="ECO:0000256" key="2">
    <source>
        <dbReference type="RuleBase" id="RU364082"/>
    </source>
</evidence>
<dbReference type="EMBL" id="CP000879">
    <property type="protein sequence ID" value="ABX31998.1"/>
    <property type="molecule type" value="Genomic_DNA"/>
</dbReference>
<dbReference type="GO" id="GO:0019305">
    <property type="term" value="P:dTDP-rhamnose biosynthetic process"/>
    <property type="evidence" value="ECO:0007669"/>
    <property type="project" value="UniProtKB-UniPathway"/>
</dbReference>
<comment type="pathway">
    <text evidence="2">Carbohydrate biosynthesis; dTDP-L-rhamnose biosynthesis.</text>
</comment>
<dbReference type="KEGG" id="pmo:Pmob_1285"/>